<dbReference type="Gene3D" id="1.10.357.10">
    <property type="entry name" value="Tetracycline Repressor, domain 2"/>
    <property type="match status" value="1"/>
</dbReference>
<proteinExistence type="predicted"/>
<dbReference type="PANTHER" id="PTHR30055:SF226">
    <property type="entry name" value="HTH-TYPE TRANSCRIPTIONAL REGULATOR PKSA"/>
    <property type="match status" value="1"/>
</dbReference>
<comment type="caution">
    <text evidence="5">The sequence shown here is derived from an EMBL/GenBank/DDBJ whole genome shotgun (WGS) entry which is preliminary data.</text>
</comment>
<sequence>MSAAAGRSGVAPDDRRPTLREEQRLLTRSRLVEAGIALFAEKGYVATTVEDIAASARTSRATFYLHFESKLALLGFVGAQHETWAPATLNLMDGAGPVPRERVEAMVREGFRHWREHASLIGAFLQAEAVEVGLRERTLPHLHEVVETAFPRYLGQFAGADRDLARTEMVMLVLLTYRYMFYEFTSRPFPDDLDLQVRAMTDLVWRVVTARAGSLDAS</sequence>
<dbReference type="EMBL" id="BSFQ01000015">
    <property type="protein sequence ID" value="GLL12659.1"/>
    <property type="molecule type" value="Genomic_DNA"/>
</dbReference>
<evidence type="ECO:0000259" key="4">
    <source>
        <dbReference type="PROSITE" id="PS50977"/>
    </source>
</evidence>
<dbReference type="PRINTS" id="PR00455">
    <property type="entry name" value="HTHTETR"/>
</dbReference>
<dbReference type="PANTHER" id="PTHR30055">
    <property type="entry name" value="HTH-TYPE TRANSCRIPTIONAL REGULATOR RUTR"/>
    <property type="match status" value="1"/>
</dbReference>
<dbReference type="InterPro" id="IPR050109">
    <property type="entry name" value="HTH-type_TetR-like_transc_reg"/>
</dbReference>
<dbReference type="AlphaFoldDB" id="A0A9W6NX97"/>
<dbReference type="PROSITE" id="PS50977">
    <property type="entry name" value="HTH_TETR_2"/>
    <property type="match status" value="1"/>
</dbReference>
<accession>A0A9W6NX97</accession>
<evidence type="ECO:0000256" key="3">
    <source>
        <dbReference type="SAM" id="MobiDB-lite"/>
    </source>
</evidence>
<name>A0A9W6NX97_9PSEU</name>
<dbReference type="GO" id="GO:0000976">
    <property type="term" value="F:transcription cis-regulatory region binding"/>
    <property type="evidence" value="ECO:0007669"/>
    <property type="project" value="TreeGrafter"/>
</dbReference>
<dbReference type="InterPro" id="IPR001647">
    <property type="entry name" value="HTH_TetR"/>
</dbReference>
<feature type="domain" description="HTH tetR-type" evidence="4">
    <location>
        <begin position="25"/>
        <end position="85"/>
    </location>
</feature>
<feature type="DNA-binding region" description="H-T-H motif" evidence="2">
    <location>
        <begin position="48"/>
        <end position="67"/>
    </location>
</feature>
<dbReference type="InterPro" id="IPR009057">
    <property type="entry name" value="Homeodomain-like_sf"/>
</dbReference>
<dbReference type="RefSeq" id="WP_156067709.1">
    <property type="nucleotide sequence ID" value="NZ_BSFQ01000015.1"/>
</dbReference>
<gene>
    <name evidence="5" type="ORF">GCM10017577_38000</name>
</gene>
<dbReference type="Proteomes" id="UP001143463">
    <property type="component" value="Unassembled WGS sequence"/>
</dbReference>
<evidence type="ECO:0000313" key="6">
    <source>
        <dbReference type="Proteomes" id="UP001143463"/>
    </source>
</evidence>
<protein>
    <recommendedName>
        <fullName evidence="4">HTH tetR-type domain-containing protein</fullName>
    </recommendedName>
</protein>
<feature type="region of interest" description="Disordered" evidence="3">
    <location>
        <begin position="1"/>
        <end position="20"/>
    </location>
</feature>
<organism evidence="5 6">
    <name type="scientific">Pseudonocardia halophobica</name>
    <dbReference type="NCBI Taxonomy" id="29401"/>
    <lineage>
        <taxon>Bacteria</taxon>
        <taxon>Bacillati</taxon>
        <taxon>Actinomycetota</taxon>
        <taxon>Actinomycetes</taxon>
        <taxon>Pseudonocardiales</taxon>
        <taxon>Pseudonocardiaceae</taxon>
        <taxon>Pseudonocardia</taxon>
    </lineage>
</organism>
<evidence type="ECO:0000256" key="1">
    <source>
        <dbReference type="ARBA" id="ARBA00023125"/>
    </source>
</evidence>
<evidence type="ECO:0000313" key="5">
    <source>
        <dbReference type="EMBL" id="GLL12659.1"/>
    </source>
</evidence>
<dbReference type="SUPFAM" id="SSF46689">
    <property type="entry name" value="Homeodomain-like"/>
    <property type="match status" value="1"/>
</dbReference>
<dbReference type="Pfam" id="PF00440">
    <property type="entry name" value="TetR_N"/>
    <property type="match status" value="1"/>
</dbReference>
<evidence type="ECO:0000256" key="2">
    <source>
        <dbReference type="PROSITE-ProRule" id="PRU00335"/>
    </source>
</evidence>
<keyword evidence="1 2" id="KW-0238">DNA-binding</keyword>
<dbReference type="GO" id="GO:0003700">
    <property type="term" value="F:DNA-binding transcription factor activity"/>
    <property type="evidence" value="ECO:0007669"/>
    <property type="project" value="TreeGrafter"/>
</dbReference>
<reference evidence="5" key="1">
    <citation type="journal article" date="2014" name="Int. J. Syst. Evol. Microbiol.">
        <title>Complete genome sequence of Corynebacterium casei LMG S-19264T (=DSM 44701T), isolated from a smear-ripened cheese.</title>
        <authorList>
            <consortium name="US DOE Joint Genome Institute (JGI-PGF)"/>
            <person name="Walter F."/>
            <person name="Albersmeier A."/>
            <person name="Kalinowski J."/>
            <person name="Ruckert C."/>
        </authorList>
    </citation>
    <scope>NUCLEOTIDE SEQUENCE</scope>
    <source>
        <strain evidence="5">VKM Ac-1069</strain>
    </source>
</reference>
<reference evidence="5" key="2">
    <citation type="submission" date="2023-01" db="EMBL/GenBank/DDBJ databases">
        <authorList>
            <person name="Sun Q."/>
            <person name="Evtushenko L."/>
        </authorList>
    </citation>
    <scope>NUCLEOTIDE SEQUENCE</scope>
    <source>
        <strain evidence="5">VKM Ac-1069</strain>
    </source>
</reference>
<keyword evidence="6" id="KW-1185">Reference proteome</keyword>